<dbReference type="SUPFAM" id="SSF53756">
    <property type="entry name" value="UDP-Glycosyltransferase/glycogen phosphorylase"/>
    <property type="match status" value="1"/>
</dbReference>
<dbReference type="Pfam" id="PF13692">
    <property type="entry name" value="Glyco_trans_1_4"/>
    <property type="match status" value="1"/>
</dbReference>
<gene>
    <name evidence="2" type="ORF">QLS97_13895</name>
</gene>
<keyword evidence="2" id="KW-0808">Transferase</keyword>
<dbReference type="AlphaFoldDB" id="A0AAW6TSF1"/>
<feature type="domain" description="Glycosyltransferase subfamily 4-like N-terminal" evidence="1">
    <location>
        <begin position="16"/>
        <end position="116"/>
    </location>
</feature>
<comment type="caution">
    <text evidence="2">The sequence shown here is derived from an EMBL/GenBank/DDBJ whole genome shotgun (WGS) entry which is preliminary data.</text>
</comment>
<keyword evidence="3" id="KW-1185">Reference proteome</keyword>
<accession>A0AAW6TSF1</accession>
<evidence type="ECO:0000259" key="1">
    <source>
        <dbReference type="Pfam" id="PF13439"/>
    </source>
</evidence>
<dbReference type="EC" id="2.4.-.-" evidence="2"/>
<sequence length="410" mass="46846">MSKKIKVAFVTPKMIIGGAESYIINKSNWLINNGFDVIIVSQGGENVSNLPNGVNHIFFDKISSSPLEFSYKDYSDFIEKLSDILLRNDVDVIEAHNSYPAVHVASSYKYTKIPFFINILNEVAYYRNPLLTILTKKLSCFGLFYVLSYEMNRYIEKRINFKLNPKIIPIPVKAISRDNLSLENKYILSVSRLSEDKDYVRYLIKDFYELYKINDKLSEYKLVIVGDGSLFESINVLANSLNKEANRNIIQLRGTLVGDDFETVYKNCSIFVGMATTLLLAASCGKPSVIAGSTPETNKFSWGLWGENDLDANLIGICSGKDRTSTSFQTILESLVECEGRLISSGNAAYKMFKENYDFGSIMTVWGNEYHLVIDTFLTNGVEIEKELNFLHLWRLFYREIRRVIKFLRL</sequence>
<dbReference type="Proteomes" id="UP001228643">
    <property type="component" value="Unassembled WGS sequence"/>
</dbReference>
<protein>
    <submittedName>
        <fullName evidence="2">Glycosyltransferase</fullName>
        <ecNumber evidence="2">2.4.-.-</ecNumber>
    </submittedName>
</protein>
<dbReference type="GO" id="GO:0016757">
    <property type="term" value="F:glycosyltransferase activity"/>
    <property type="evidence" value="ECO:0007669"/>
    <property type="project" value="UniProtKB-KW"/>
</dbReference>
<evidence type="ECO:0000313" key="2">
    <source>
        <dbReference type="EMBL" id="MDI5950745.1"/>
    </source>
</evidence>
<name>A0AAW6TSF1_9FLAO</name>
<reference evidence="2 3" key="1">
    <citation type="submission" date="2023-04" db="EMBL/GenBank/DDBJ databases">
        <title>Two novel species of Flavobacterium.</title>
        <authorList>
            <person name="Liu Q."/>
            <person name="Xin Y.-H."/>
        </authorList>
    </citation>
    <scope>NUCLEOTIDE SEQUENCE [LARGE SCALE GENOMIC DNA]</scope>
    <source>
        <strain evidence="2 3">LB2P87</strain>
    </source>
</reference>
<dbReference type="InterPro" id="IPR028098">
    <property type="entry name" value="Glyco_trans_4-like_N"/>
</dbReference>
<keyword evidence="2" id="KW-0328">Glycosyltransferase</keyword>
<evidence type="ECO:0000313" key="3">
    <source>
        <dbReference type="Proteomes" id="UP001228643"/>
    </source>
</evidence>
<organism evidence="2 3">
    <name type="scientific">Flavobacterium yafengii</name>
    <dbReference type="NCBI Taxonomy" id="3041253"/>
    <lineage>
        <taxon>Bacteria</taxon>
        <taxon>Pseudomonadati</taxon>
        <taxon>Bacteroidota</taxon>
        <taxon>Flavobacteriia</taxon>
        <taxon>Flavobacteriales</taxon>
        <taxon>Flavobacteriaceae</taxon>
        <taxon>Flavobacterium</taxon>
    </lineage>
</organism>
<proteinExistence type="predicted"/>
<dbReference type="RefSeq" id="WP_282717486.1">
    <property type="nucleotide sequence ID" value="NZ_JASCRY010000004.1"/>
</dbReference>
<dbReference type="EMBL" id="JASCRY010000004">
    <property type="protein sequence ID" value="MDI5950745.1"/>
    <property type="molecule type" value="Genomic_DNA"/>
</dbReference>
<dbReference type="Pfam" id="PF13439">
    <property type="entry name" value="Glyco_transf_4"/>
    <property type="match status" value="1"/>
</dbReference>
<dbReference type="Gene3D" id="3.40.50.2000">
    <property type="entry name" value="Glycogen Phosphorylase B"/>
    <property type="match status" value="2"/>
</dbReference>